<dbReference type="KEGG" id="bacg:D2962_06640"/>
<dbReference type="EMBL" id="CP033169">
    <property type="protein sequence ID" value="AYO30339.1"/>
    <property type="molecule type" value="Genomic_DNA"/>
</dbReference>
<reference evidence="1 2" key="1">
    <citation type="submission" date="2018-10" db="EMBL/GenBank/DDBJ databases">
        <authorList>
            <person name="Zhang X."/>
        </authorList>
    </citation>
    <scope>NUCLEOTIDE SEQUENCE [LARGE SCALE GENOMIC DNA]</scope>
    <source>
        <strain evidence="1 2">SK-G1</strain>
    </source>
</reference>
<proteinExistence type="predicted"/>
<dbReference type="Gene3D" id="4.10.280.10">
    <property type="entry name" value="Helix-loop-helix DNA-binding domain"/>
    <property type="match status" value="1"/>
</dbReference>
<dbReference type="GO" id="GO:0043937">
    <property type="term" value="P:regulation of sporulation"/>
    <property type="evidence" value="ECO:0007669"/>
    <property type="project" value="InterPro"/>
</dbReference>
<dbReference type="AlphaFoldDB" id="A0A3G2R4N6"/>
<dbReference type="Proteomes" id="UP000280960">
    <property type="component" value="Chromosome"/>
</dbReference>
<sequence length="66" mass="7877">MTHMTRSLSHEINKLKIELYETLDLEKTLNGHRAYLLSLKLDKLIYEYYTGLSKRVQKNVEANMNY</sequence>
<accession>A0A3G2R4N6</accession>
<dbReference type="GO" id="GO:0046983">
    <property type="term" value="F:protein dimerization activity"/>
    <property type="evidence" value="ECO:0007669"/>
    <property type="project" value="InterPro"/>
</dbReference>
<dbReference type="SUPFAM" id="SSF140500">
    <property type="entry name" value="BAS1536-like"/>
    <property type="match status" value="1"/>
</dbReference>
<evidence type="ECO:0000313" key="2">
    <source>
        <dbReference type="Proteomes" id="UP000280960"/>
    </source>
</evidence>
<dbReference type="InterPro" id="IPR037208">
    <property type="entry name" value="Spo0E-like_sf"/>
</dbReference>
<protein>
    <submittedName>
        <fullName evidence="1">Spo0E family sporulation regulatory protein-aspartic acid phosphatase</fullName>
    </submittedName>
</protein>
<evidence type="ECO:0000313" key="1">
    <source>
        <dbReference type="EMBL" id="AYO30339.1"/>
    </source>
</evidence>
<gene>
    <name evidence="1" type="ORF">D2962_06640</name>
</gene>
<dbReference type="Pfam" id="PF09388">
    <property type="entry name" value="SpoOE-like"/>
    <property type="match status" value="1"/>
</dbReference>
<name>A0A3G2R4N6_9FIRM</name>
<dbReference type="InterPro" id="IPR036638">
    <property type="entry name" value="HLH_DNA-bd_sf"/>
</dbReference>
<organism evidence="1 2">
    <name type="scientific">Biomaibacter acetigenes</name>
    <dbReference type="NCBI Taxonomy" id="2316383"/>
    <lineage>
        <taxon>Bacteria</taxon>
        <taxon>Bacillati</taxon>
        <taxon>Bacillota</taxon>
        <taxon>Clostridia</taxon>
        <taxon>Thermosediminibacterales</taxon>
        <taxon>Tepidanaerobacteraceae</taxon>
        <taxon>Biomaibacter</taxon>
    </lineage>
</organism>
<keyword evidence="2" id="KW-1185">Reference proteome</keyword>
<dbReference type="InterPro" id="IPR018540">
    <property type="entry name" value="Spo0E-like"/>
</dbReference>